<feature type="domain" description="LysM" evidence="1">
    <location>
        <begin position="105"/>
        <end position="148"/>
    </location>
</feature>
<proteinExistence type="predicted"/>
<dbReference type="SUPFAM" id="SSF54106">
    <property type="entry name" value="LysM domain"/>
    <property type="match status" value="5"/>
</dbReference>
<dbReference type="KEGG" id="axl:AXY_09630"/>
<dbReference type="EMBL" id="AP012050">
    <property type="protein sequence ID" value="BAM47095.1"/>
    <property type="molecule type" value="Genomic_DNA"/>
</dbReference>
<reference evidence="2 3" key="1">
    <citation type="submission" date="2011-01" db="EMBL/GenBank/DDBJ databases">
        <title>Whole genome sequence of Amphibacillus xylinus NBRC 15112.</title>
        <authorList>
            <person name="Nakazawa H."/>
            <person name="Katano Y."/>
            <person name="Nakamura S."/>
            <person name="Sasagawa M."/>
            <person name="Fukada J."/>
            <person name="Arai T."/>
            <person name="Sasakura N."/>
            <person name="Mochizuki D."/>
            <person name="Hosoyama A."/>
            <person name="Harada K."/>
            <person name="Horikawa H."/>
            <person name="Kato Y."/>
            <person name="Harada T."/>
            <person name="Sasaki K."/>
            <person name="Sekiguchi M."/>
            <person name="Hodoyama M."/>
            <person name="Nishiko R."/>
            <person name="Narita H."/>
            <person name="Hanamaki A."/>
            <person name="Hata C."/>
            <person name="Konno Y."/>
            <person name="Niimura Y."/>
            <person name="Yamazaki S."/>
            <person name="Fujita N."/>
        </authorList>
    </citation>
    <scope>NUCLEOTIDE SEQUENCE [LARGE SCALE GENOMIC DNA]</scope>
    <source>
        <strain evidence="3">ATCC 51415 / DSM 6626 / JCM 7361 / LMG 17667 / NBRC 15112 / Ep01</strain>
    </source>
</reference>
<protein>
    <recommendedName>
        <fullName evidence="1">LysM domain-containing protein</fullName>
    </recommendedName>
</protein>
<dbReference type="GO" id="GO:0008932">
    <property type="term" value="F:lytic endotransglycosylase activity"/>
    <property type="evidence" value="ECO:0007669"/>
    <property type="project" value="TreeGrafter"/>
</dbReference>
<feature type="domain" description="LysM" evidence="1">
    <location>
        <begin position="285"/>
        <end position="328"/>
    </location>
</feature>
<gene>
    <name evidence="2" type="ordered locus">AXY_09630</name>
</gene>
<feature type="domain" description="LysM" evidence="1">
    <location>
        <begin position="224"/>
        <end position="267"/>
    </location>
</feature>
<dbReference type="AlphaFoldDB" id="K0IXB0"/>
<name>K0IXB0_AMPXN</name>
<dbReference type="CDD" id="cd00118">
    <property type="entry name" value="LysM"/>
    <property type="match status" value="5"/>
</dbReference>
<keyword evidence="3" id="KW-1185">Reference proteome</keyword>
<organism evidence="2 3">
    <name type="scientific">Amphibacillus xylanus (strain ATCC 51415 / DSM 6626 / JCM 7361 / LMG 17667 / NBRC 15112 / Ep01)</name>
    <dbReference type="NCBI Taxonomy" id="698758"/>
    <lineage>
        <taxon>Bacteria</taxon>
        <taxon>Bacillati</taxon>
        <taxon>Bacillota</taxon>
        <taxon>Bacilli</taxon>
        <taxon>Bacillales</taxon>
        <taxon>Bacillaceae</taxon>
        <taxon>Amphibacillus</taxon>
    </lineage>
</organism>
<feature type="domain" description="LysM" evidence="1">
    <location>
        <begin position="151"/>
        <end position="194"/>
    </location>
</feature>
<sequence length="538" mass="59674">MTQIQRFELRQINQASDEYEILLYLDQPSYEFANEFISSAENQEDLITQAKKIIKEKYPNIKVSMMKVIIGGIALTSIPLMNLTNHSVSAASAPKTSQQIQNDSIHYQVKSGDTLWKIANRFGSTIANIRQANQLKSDLIKVNQSLIIPKAYHTVQTGDYLSVLAKRYGVTVDSIKEANNLSSDLVRLGQKLIIPTLVNDTAAPAQTEQIQQPEQAEQTEQKATTYTVVSGDSLFLIAQKFGTTIDAIKSANKLDSVVLQIGQKLTIPGAQQQSQEINQEQTRPSRYTVKAGDTLSAIAKRFNVTVSALKSNNNLNSDLIRVGQVLIIADEQTGETQQQTEEKKVTYTTHTVVSGDNIWNLSIQYGIPQKELLEVNNLTTRSMLSIGQQLKVPVHHIPVKSVVSEKHGEYLDWWTEAQYLFTIGKTAKVTDIETGKSFNITRTIGANHADAETNTVADTNVAKSIWGGFSWKTRAIILEVDGRQLAASMSFMPHDVEYISNNGISGHFDVYFGNSTRHVDGRPDPLHQAQVEKAAGIR</sequence>
<accession>K0IXB0</accession>
<dbReference type="PANTHER" id="PTHR33734:SF22">
    <property type="entry name" value="MEMBRANE-BOUND LYTIC MUREIN TRANSGLYCOSYLASE D"/>
    <property type="match status" value="1"/>
</dbReference>
<dbReference type="Proteomes" id="UP000006294">
    <property type="component" value="Chromosome"/>
</dbReference>
<dbReference type="PROSITE" id="PS51782">
    <property type="entry name" value="LYSM"/>
    <property type="match status" value="5"/>
</dbReference>
<dbReference type="RefSeq" id="WP_015009700.1">
    <property type="nucleotide sequence ID" value="NC_018704.1"/>
</dbReference>
<evidence type="ECO:0000313" key="2">
    <source>
        <dbReference type="EMBL" id="BAM47095.1"/>
    </source>
</evidence>
<evidence type="ECO:0000313" key="3">
    <source>
        <dbReference type="Proteomes" id="UP000006294"/>
    </source>
</evidence>
<dbReference type="OrthoDB" id="529831at2"/>
<dbReference type="InterPro" id="IPR018392">
    <property type="entry name" value="LysM"/>
</dbReference>
<evidence type="ECO:0000259" key="1">
    <source>
        <dbReference type="PROSITE" id="PS51782"/>
    </source>
</evidence>
<dbReference type="HOGENOM" id="CLU_041648_0_0_9"/>
<dbReference type="SMART" id="SM00257">
    <property type="entry name" value="LysM"/>
    <property type="match status" value="5"/>
</dbReference>
<feature type="domain" description="LysM" evidence="1">
    <location>
        <begin position="348"/>
        <end position="392"/>
    </location>
</feature>
<dbReference type="Pfam" id="PF01476">
    <property type="entry name" value="LysM"/>
    <property type="match status" value="5"/>
</dbReference>
<dbReference type="PANTHER" id="PTHR33734">
    <property type="entry name" value="LYSM DOMAIN-CONTAINING GPI-ANCHORED PROTEIN 2"/>
    <property type="match status" value="1"/>
</dbReference>
<dbReference type="InterPro" id="IPR036779">
    <property type="entry name" value="LysM_dom_sf"/>
</dbReference>
<dbReference type="eggNOG" id="COG1388">
    <property type="taxonomic scope" value="Bacteria"/>
</dbReference>
<dbReference type="Gene3D" id="3.10.350.10">
    <property type="entry name" value="LysM domain"/>
    <property type="match status" value="5"/>
</dbReference>